<dbReference type="EMBL" id="BAAAZO010000006">
    <property type="protein sequence ID" value="GAA3620147.1"/>
    <property type="molecule type" value="Genomic_DNA"/>
</dbReference>
<sequence>MTRQPFSQRTRDRGSMSVEVVLITPVLVAFMLLVIAFGRYVAVRGDVEAASRDAVRAASLERDIGSARAAASATANASLGGRWTCETVGLTGNFVAGGMIETELSCRVPVDDLGLLGLPGTVTVRATSSAPLDIYRRTGNGGTP</sequence>
<name>A0ABP6ZUX7_9ACTN</name>
<proteinExistence type="predicted"/>
<keyword evidence="4" id="KW-1185">Reference proteome</keyword>
<evidence type="ECO:0000256" key="1">
    <source>
        <dbReference type="SAM" id="Phobius"/>
    </source>
</evidence>
<comment type="caution">
    <text evidence="3">The sequence shown here is derived from an EMBL/GenBank/DDBJ whole genome shotgun (WGS) entry which is preliminary data.</text>
</comment>
<keyword evidence="1" id="KW-1133">Transmembrane helix</keyword>
<dbReference type="Pfam" id="PF07811">
    <property type="entry name" value="TadE"/>
    <property type="match status" value="1"/>
</dbReference>
<gene>
    <name evidence="3" type="ORF">GCM10022223_41260</name>
</gene>
<protein>
    <submittedName>
        <fullName evidence="3">Pilus assembly protein</fullName>
    </submittedName>
</protein>
<feature type="domain" description="TadE-like" evidence="2">
    <location>
        <begin position="14"/>
        <end position="56"/>
    </location>
</feature>
<evidence type="ECO:0000313" key="4">
    <source>
        <dbReference type="Proteomes" id="UP001501074"/>
    </source>
</evidence>
<organism evidence="3 4">
    <name type="scientific">Kineosporia mesophila</name>
    <dbReference type="NCBI Taxonomy" id="566012"/>
    <lineage>
        <taxon>Bacteria</taxon>
        <taxon>Bacillati</taxon>
        <taxon>Actinomycetota</taxon>
        <taxon>Actinomycetes</taxon>
        <taxon>Kineosporiales</taxon>
        <taxon>Kineosporiaceae</taxon>
        <taxon>Kineosporia</taxon>
    </lineage>
</organism>
<dbReference type="Proteomes" id="UP001501074">
    <property type="component" value="Unassembled WGS sequence"/>
</dbReference>
<feature type="transmembrane region" description="Helical" evidence="1">
    <location>
        <begin position="20"/>
        <end position="42"/>
    </location>
</feature>
<dbReference type="InterPro" id="IPR012495">
    <property type="entry name" value="TadE-like_dom"/>
</dbReference>
<evidence type="ECO:0000313" key="3">
    <source>
        <dbReference type="EMBL" id="GAA3620147.1"/>
    </source>
</evidence>
<evidence type="ECO:0000259" key="2">
    <source>
        <dbReference type="Pfam" id="PF07811"/>
    </source>
</evidence>
<keyword evidence="1" id="KW-0812">Transmembrane</keyword>
<reference evidence="4" key="1">
    <citation type="journal article" date="2019" name="Int. J. Syst. Evol. Microbiol.">
        <title>The Global Catalogue of Microorganisms (GCM) 10K type strain sequencing project: providing services to taxonomists for standard genome sequencing and annotation.</title>
        <authorList>
            <consortium name="The Broad Institute Genomics Platform"/>
            <consortium name="The Broad Institute Genome Sequencing Center for Infectious Disease"/>
            <person name="Wu L."/>
            <person name="Ma J."/>
        </authorList>
    </citation>
    <scope>NUCLEOTIDE SEQUENCE [LARGE SCALE GENOMIC DNA]</scope>
    <source>
        <strain evidence="4">JCM 16902</strain>
    </source>
</reference>
<keyword evidence="1" id="KW-0472">Membrane</keyword>
<accession>A0ABP6ZUX7</accession>